<feature type="region of interest" description="Disordered" evidence="9">
    <location>
        <begin position="1"/>
        <end position="26"/>
    </location>
</feature>
<dbReference type="SUPFAM" id="SSF55205">
    <property type="entry name" value="EPT/RTPC-like"/>
    <property type="match status" value="1"/>
</dbReference>
<dbReference type="STRING" id="144026.SAMN04488568_11049"/>
<evidence type="ECO:0000256" key="8">
    <source>
        <dbReference type="HAMAP-Rule" id="MF_00210"/>
    </source>
</evidence>
<keyword evidence="4 8" id="KW-0028">Amino-acid biosynthesis</keyword>
<feature type="binding site" evidence="8">
    <location>
        <position position="401"/>
    </location>
    <ligand>
        <name>phosphoenolpyruvate</name>
        <dbReference type="ChEBI" id="CHEBI:58702"/>
    </ligand>
</feature>
<feature type="binding site" evidence="8">
    <location>
        <position position="35"/>
    </location>
    <ligand>
        <name>3-phosphoshikimate</name>
        <dbReference type="ChEBI" id="CHEBI:145989"/>
    </ligand>
</feature>
<keyword evidence="12" id="KW-1185">Reference proteome</keyword>
<dbReference type="PROSITE" id="PS00885">
    <property type="entry name" value="EPSP_SYNTHASE_2"/>
    <property type="match status" value="1"/>
</dbReference>
<dbReference type="OrthoDB" id="9809920at2"/>
<dbReference type="GO" id="GO:0008652">
    <property type="term" value="P:amino acid biosynthetic process"/>
    <property type="evidence" value="ECO:0007669"/>
    <property type="project" value="UniProtKB-KW"/>
</dbReference>
<comment type="similarity">
    <text evidence="2 8">Belongs to the EPSP synthase family.</text>
</comment>
<dbReference type="GO" id="GO:0009423">
    <property type="term" value="P:chorismate biosynthetic process"/>
    <property type="evidence" value="ECO:0007669"/>
    <property type="project" value="UniProtKB-UniRule"/>
</dbReference>
<dbReference type="PANTHER" id="PTHR21090:SF5">
    <property type="entry name" value="PENTAFUNCTIONAL AROM POLYPEPTIDE"/>
    <property type="match status" value="1"/>
</dbReference>
<evidence type="ECO:0000256" key="1">
    <source>
        <dbReference type="ARBA" id="ARBA00004811"/>
    </source>
</evidence>
<comment type="function">
    <text evidence="8">Catalyzes the transfer of the enolpyruvyl moiety of phosphoenolpyruvate (PEP) to the 5-hydroxyl of shikimate-3-phosphate (S3P) to produce enolpyruvyl shikimate-3-phosphate and inorganic phosphate.</text>
</comment>
<feature type="binding site" evidence="8">
    <location>
        <position position="356"/>
    </location>
    <ligand>
        <name>phosphoenolpyruvate</name>
        <dbReference type="ChEBI" id="CHEBI:58702"/>
    </ligand>
</feature>
<dbReference type="HAMAP" id="MF_00210">
    <property type="entry name" value="EPSP_synth"/>
    <property type="match status" value="1"/>
</dbReference>
<name>A0A1G9SRR1_9PROT</name>
<organism evidence="11 12">
    <name type="scientific">Maricaulis salignorans</name>
    <dbReference type="NCBI Taxonomy" id="144026"/>
    <lineage>
        <taxon>Bacteria</taxon>
        <taxon>Pseudomonadati</taxon>
        <taxon>Pseudomonadota</taxon>
        <taxon>Alphaproteobacteria</taxon>
        <taxon>Maricaulales</taxon>
        <taxon>Maricaulaceae</taxon>
        <taxon>Maricaulis</taxon>
    </lineage>
</organism>
<feature type="binding site" evidence="8">
    <location>
        <position position="130"/>
    </location>
    <ligand>
        <name>phosphoenolpyruvate</name>
        <dbReference type="ChEBI" id="CHEBI:58702"/>
    </ligand>
</feature>
<feature type="binding site" evidence="8">
    <location>
        <position position="30"/>
    </location>
    <ligand>
        <name>phosphoenolpyruvate</name>
        <dbReference type="ChEBI" id="CHEBI:58702"/>
    </ligand>
</feature>
<evidence type="ECO:0000256" key="5">
    <source>
        <dbReference type="ARBA" id="ARBA00022679"/>
    </source>
</evidence>
<dbReference type="AlphaFoldDB" id="A0A1G9SRR1"/>
<sequence>MTQLAPQLQGPFLARPSRPLTGSLSAPADKSISHRALIFAGLAQGESRIAGLLESDDVLNTAKAIASLGAEVERLGPGSWRVVGRGGRFASPRSPLDFGNSGTGVRLMMGAIAGSGAGAVFTGDASLSSRPMRRVTDPLELMGAGFTSTDGRLPATLAPSRLKGIAYAPPIASAQVKSAILLAGLGASGETVITEHHATRDHTETMLRAFGVTLEVTRSEDGVRIRLPGHQTLKAQDLTVPGDPSSIGFALVAALITPGSCVQINGVMDNPSRTGLIETLREMGADLETTAGPFMAGERTMNITARHSTLRGVEVPADRAPSMIDEYPILGVAAACATGNTHMAGLAELRAKESDRLTGTAELLRLNGVELNVGEDSLTVTGKGPGSVAGGGMVPTHHDHRLAMSALVLGLASQQPVRIDDASMIATSYPRFADDMMALGATLESI</sequence>
<evidence type="ECO:0000313" key="11">
    <source>
        <dbReference type="EMBL" id="SDM38037.1"/>
    </source>
</evidence>
<dbReference type="InterPro" id="IPR013792">
    <property type="entry name" value="RNA3'P_cycl/enolpyr_Trfase_a/b"/>
</dbReference>
<reference evidence="11 12" key="1">
    <citation type="submission" date="2016-10" db="EMBL/GenBank/DDBJ databases">
        <authorList>
            <person name="de Groot N.N."/>
        </authorList>
    </citation>
    <scope>NUCLEOTIDE SEQUENCE [LARGE SCALE GENOMIC DNA]</scope>
    <source>
        <strain evidence="11 12">DSM 16077</strain>
    </source>
</reference>
<feature type="binding site" evidence="8">
    <location>
        <position position="352"/>
    </location>
    <ligand>
        <name>3-phosphoshikimate</name>
        <dbReference type="ChEBI" id="CHEBI:145989"/>
    </ligand>
</feature>
<keyword evidence="5 8" id="KW-0808">Transferase</keyword>
<comment type="pathway">
    <text evidence="1 8">Metabolic intermediate biosynthesis; chorismate biosynthesis; chorismate from D-erythrose 4-phosphate and phosphoenolpyruvate: step 6/7.</text>
</comment>
<dbReference type="Gene3D" id="3.65.10.10">
    <property type="entry name" value="Enolpyruvate transferase domain"/>
    <property type="match status" value="2"/>
</dbReference>
<feature type="active site" description="Proton acceptor" evidence="8">
    <location>
        <position position="325"/>
    </location>
</feature>
<dbReference type="PANTHER" id="PTHR21090">
    <property type="entry name" value="AROM/DEHYDROQUINATE SYNTHASE"/>
    <property type="match status" value="1"/>
</dbReference>
<dbReference type="GO" id="GO:0009073">
    <property type="term" value="P:aromatic amino acid family biosynthetic process"/>
    <property type="evidence" value="ECO:0007669"/>
    <property type="project" value="UniProtKB-KW"/>
</dbReference>
<keyword evidence="3 8" id="KW-0963">Cytoplasm</keyword>
<comment type="subcellular location">
    <subcellularLocation>
        <location evidence="8">Cytoplasm</location>
    </subcellularLocation>
</comment>
<evidence type="ECO:0000256" key="6">
    <source>
        <dbReference type="ARBA" id="ARBA00023141"/>
    </source>
</evidence>
<feature type="binding site" evidence="8">
    <location>
        <position position="175"/>
    </location>
    <ligand>
        <name>phosphoenolpyruvate</name>
        <dbReference type="ChEBI" id="CHEBI:58702"/>
    </ligand>
</feature>
<dbReference type="InterPro" id="IPR006264">
    <property type="entry name" value="EPSP_synthase"/>
</dbReference>
<dbReference type="FunFam" id="3.65.10.10:FF:000005">
    <property type="entry name" value="3-phosphoshikimate 1-carboxyvinyltransferase"/>
    <property type="match status" value="1"/>
</dbReference>
<dbReference type="EC" id="2.5.1.19" evidence="8"/>
<feature type="binding site" evidence="8">
    <location>
        <position position="102"/>
    </location>
    <ligand>
        <name>phosphoenolpyruvate</name>
        <dbReference type="ChEBI" id="CHEBI:58702"/>
    </ligand>
</feature>
<dbReference type="Pfam" id="PF00275">
    <property type="entry name" value="EPSP_synthase"/>
    <property type="match status" value="1"/>
</dbReference>
<dbReference type="NCBIfam" id="TIGR01356">
    <property type="entry name" value="aroA"/>
    <property type="match status" value="1"/>
</dbReference>
<dbReference type="InterPro" id="IPR023193">
    <property type="entry name" value="EPSP_synthase_CS"/>
</dbReference>
<comment type="catalytic activity">
    <reaction evidence="7">
        <text>3-phosphoshikimate + phosphoenolpyruvate = 5-O-(1-carboxyvinyl)-3-phosphoshikimate + phosphate</text>
        <dbReference type="Rhea" id="RHEA:21256"/>
        <dbReference type="ChEBI" id="CHEBI:43474"/>
        <dbReference type="ChEBI" id="CHEBI:57701"/>
        <dbReference type="ChEBI" id="CHEBI:58702"/>
        <dbReference type="ChEBI" id="CHEBI:145989"/>
        <dbReference type="EC" id="2.5.1.19"/>
    </reaction>
    <physiologicalReaction direction="left-to-right" evidence="7">
        <dbReference type="Rhea" id="RHEA:21257"/>
    </physiologicalReaction>
</comment>
<dbReference type="InterPro" id="IPR036968">
    <property type="entry name" value="Enolpyruvate_Tfrase_sf"/>
</dbReference>
<evidence type="ECO:0000256" key="9">
    <source>
        <dbReference type="SAM" id="MobiDB-lite"/>
    </source>
</evidence>
<accession>A0A1G9SRR1</accession>
<evidence type="ECO:0000256" key="2">
    <source>
        <dbReference type="ARBA" id="ARBA00009948"/>
    </source>
</evidence>
<keyword evidence="6 8" id="KW-0057">Aromatic amino acid biosynthesis</keyword>
<feature type="binding site" evidence="8">
    <location>
        <position position="31"/>
    </location>
    <ligand>
        <name>3-phosphoshikimate</name>
        <dbReference type="ChEBI" id="CHEBI:145989"/>
    </ligand>
</feature>
<feature type="binding site" evidence="8">
    <location>
        <position position="173"/>
    </location>
    <ligand>
        <name>3-phosphoshikimate</name>
        <dbReference type="ChEBI" id="CHEBI:145989"/>
    </ligand>
</feature>
<feature type="binding site" evidence="8">
    <location>
        <position position="325"/>
    </location>
    <ligand>
        <name>3-phosphoshikimate</name>
        <dbReference type="ChEBI" id="CHEBI:145989"/>
    </ligand>
</feature>
<dbReference type="Proteomes" id="UP000199759">
    <property type="component" value="Unassembled WGS sequence"/>
</dbReference>
<dbReference type="CDD" id="cd01556">
    <property type="entry name" value="EPSP_synthase"/>
    <property type="match status" value="1"/>
</dbReference>
<feature type="binding site" evidence="8">
    <location>
        <position position="30"/>
    </location>
    <ligand>
        <name>3-phosphoshikimate</name>
        <dbReference type="ChEBI" id="CHEBI:145989"/>
    </ligand>
</feature>
<dbReference type="PROSITE" id="PS00104">
    <property type="entry name" value="EPSP_SYNTHASE_1"/>
    <property type="match status" value="1"/>
</dbReference>
<evidence type="ECO:0000313" key="12">
    <source>
        <dbReference type="Proteomes" id="UP000199759"/>
    </source>
</evidence>
<feature type="domain" description="Enolpyruvate transferase" evidence="10">
    <location>
        <begin position="16"/>
        <end position="436"/>
    </location>
</feature>
<dbReference type="GO" id="GO:0003866">
    <property type="term" value="F:3-phosphoshikimate 1-carboxyvinyltransferase activity"/>
    <property type="evidence" value="ECO:0007669"/>
    <property type="project" value="UniProtKB-UniRule"/>
</dbReference>
<evidence type="ECO:0000256" key="7">
    <source>
        <dbReference type="ARBA" id="ARBA00044633"/>
    </source>
</evidence>
<dbReference type="GO" id="GO:0005737">
    <property type="term" value="C:cytoplasm"/>
    <property type="evidence" value="ECO:0007669"/>
    <property type="project" value="UniProtKB-SubCell"/>
</dbReference>
<feature type="binding site" evidence="8">
    <location>
        <position position="175"/>
    </location>
    <ligand>
        <name>3-phosphoshikimate</name>
        <dbReference type="ChEBI" id="CHEBI:145989"/>
    </ligand>
</feature>
<dbReference type="RefSeq" id="WP_091769970.1">
    <property type="nucleotide sequence ID" value="NZ_FNHG01000010.1"/>
</dbReference>
<comment type="caution">
    <text evidence="8">Lacks conserved residue(s) required for the propagation of feature annotation.</text>
</comment>
<dbReference type="EMBL" id="FNHG01000010">
    <property type="protein sequence ID" value="SDM38037.1"/>
    <property type="molecule type" value="Genomic_DNA"/>
</dbReference>
<evidence type="ECO:0000256" key="3">
    <source>
        <dbReference type="ARBA" id="ARBA00022490"/>
    </source>
</evidence>
<dbReference type="UniPathway" id="UPA00053">
    <property type="reaction ID" value="UER00089"/>
</dbReference>
<evidence type="ECO:0000259" key="10">
    <source>
        <dbReference type="Pfam" id="PF00275"/>
    </source>
</evidence>
<comment type="subunit">
    <text evidence="8">Monomer.</text>
</comment>
<proteinExistence type="inferred from homology"/>
<dbReference type="PIRSF" id="PIRSF000505">
    <property type="entry name" value="EPSPS"/>
    <property type="match status" value="1"/>
</dbReference>
<dbReference type="InterPro" id="IPR001986">
    <property type="entry name" value="Enolpyruvate_Tfrase_dom"/>
</dbReference>
<evidence type="ECO:0000256" key="4">
    <source>
        <dbReference type="ARBA" id="ARBA00022605"/>
    </source>
</evidence>
<gene>
    <name evidence="8" type="primary">aroA</name>
    <name evidence="11" type="ORF">SAMN04488568_11049</name>
</gene>
<protein>
    <recommendedName>
        <fullName evidence="8">3-phosphoshikimate 1-carboxyvinyltransferase</fullName>
        <ecNumber evidence="8">2.5.1.19</ecNumber>
    </recommendedName>
    <alternativeName>
        <fullName evidence="8">5-enolpyruvylshikimate-3-phosphate synthase</fullName>
        <shortName evidence="8">EPSP synthase</shortName>
        <shortName evidence="8">EPSPS</shortName>
    </alternativeName>
</protein>